<dbReference type="OrthoDB" id="9946757at2"/>
<gene>
    <name evidence="1" type="ORF">GO495_13230</name>
</gene>
<evidence type="ECO:0000313" key="2">
    <source>
        <dbReference type="Proteomes" id="UP000468388"/>
    </source>
</evidence>
<name>A0A6N8J8I1_9BACT</name>
<keyword evidence="2" id="KW-1185">Reference proteome</keyword>
<reference evidence="1 2" key="1">
    <citation type="submission" date="2019-12" db="EMBL/GenBank/DDBJ databases">
        <title>The draft genomic sequence of strain Chitinophaga oryziterrae JCM 16595.</title>
        <authorList>
            <person name="Zhang X."/>
        </authorList>
    </citation>
    <scope>NUCLEOTIDE SEQUENCE [LARGE SCALE GENOMIC DNA]</scope>
    <source>
        <strain evidence="1 2">JCM 16595</strain>
    </source>
</reference>
<organism evidence="1 2">
    <name type="scientific">Chitinophaga oryziterrae</name>
    <dbReference type="NCBI Taxonomy" id="1031224"/>
    <lineage>
        <taxon>Bacteria</taxon>
        <taxon>Pseudomonadati</taxon>
        <taxon>Bacteroidota</taxon>
        <taxon>Chitinophagia</taxon>
        <taxon>Chitinophagales</taxon>
        <taxon>Chitinophagaceae</taxon>
        <taxon>Chitinophaga</taxon>
    </lineage>
</organism>
<dbReference type="AlphaFoldDB" id="A0A6N8J8I1"/>
<evidence type="ECO:0000313" key="1">
    <source>
        <dbReference type="EMBL" id="MVT41550.1"/>
    </source>
</evidence>
<dbReference type="EMBL" id="WRXO01000003">
    <property type="protein sequence ID" value="MVT41550.1"/>
    <property type="molecule type" value="Genomic_DNA"/>
</dbReference>
<comment type="caution">
    <text evidence="1">The sequence shown here is derived from an EMBL/GenBank/DDBJ whole genome shotgun (WGS) entry which is preliminary data.</text>
</comment>
<protein>
    <submittedName>
        <fullName evidence="1">Uncharacterized protein</fullName>
    </submittedName>
</protein>
<dbReference type="Proteomes" id="UP000468388">
    <property type="component" value="Unassembled WGS sequence"/>
</dbReference>
<dbReference type="RefSeq" id="WP_157300174.1">
    <property type="nucleotide sequence ID" value="NZ_BAAAZB010000025.1"/>
</dbReference>
<accession>A0A6N8J8I1</accession>
<sequence length="199" mass="23808">MKPFLLDKDVIINQYGLSPFSMVPGKVYYIKFPHYDILTFLCEHSKATHQSYMLTVGDVAGNWFEKRRRVSKVLRKRGDADYFINFFSFLPNITPRLVSMYDYTAKKLFNFEYHYRQHDLFILDMAMHDGEGKQNIFNYLRNRDILEKIIIVFDYENKPLTNKYAFAEWNENDFDVLMPKRIPRYPNSLSADDITPWIP</sequence>
<proteinExistence type="predicted"/>